<evidence type="ECO:0000259" key="3">
    <source>
        <dbReference type="Pfam" id="PF13505"/>
    </source>
</evidence>
<dbReference type="EMBL" id="CCEJ010000010">
    <property type="protein sequence ID" value="CDR34838.1"/>
    <property type="molecule type" value="Genomic_DNA"/>
</dbReference>
<sequence length="218" mass="24662">MIKKIQLLVISLLVVLTARLQAQECCELPSCFFLGNFCFDKTNVYAKLFGGVNFLQSTEISDTRAKYNAGHILAGSLGYRFCNGLILEGEYAFRRNSLSKIEFVGQGSSHHGHFQTSSYMANLICNLPCWNFVCWNIHSFIGAGIGYDFSEMHSSNSLVIFNQKWHQFSWQVMTGIVYPLFCNTKLTLEYKYHQGGSHFYNNSIGLGLIYTFGCNGFL</sequence>
<reference evidence="4" key="1">
    <citation type="submission" date="2013-12" db="EMBL/GenBank/DDBJ databases">
        <authorList>
            <person name="Linke B."/>
        </authorList>
    </citation>
    <scope>NUCLEOTIDE SEQUENCE [LARGE SCALE GENOMIC DNA]</scope>
    <source>
        <strain evidence="4">CRIB-18</strain>
    </source>
</reference>
<dbReference type="NCBIfam" id="TIGR01414">
    <property type="entry name" value="autotrans_barl"/>
    <property type="match status" value="1"/>
</dbReference>
<dbReference type="InterPro" id="IPR011250">
    <property type="entry name" value="OMP/PagP_B-barrel"/>
</dbReference>
<feature type="signal peptide" evidence="2">
    <location>
        <begin position="1"/>
        <end position="22"/>
    </location>
</feature>
<dbReference type="STRING" id="1437425.CSEC_2032"/>
<dbReference type="RefSeq" id="WP_041018397.1">
    <property type="nucleotide sequence ID" value="NZ_CCEJ010000010.1"/>
</dbReference>
<organism evidence="4 5">
    <name type="scientific">Candidatus Criblamydia sequanensis CRIB-18</name>
    <dbReference type="NCBI Taxonomy" id="1437425"/>
    <lineage>
        <taxon>Bacteria</taxon>
        <taxon>Pseudomonadati</taxon>
        <taxon>Chlamydiota</taxon>
        <taxon>Chlamydiia</taxon>
        <taxon>Parachlamydiales</taxon>
        <taxon>Candidatus Criblamydiaceae</taxon>
        <taxon>Candidatus Criblamydia</taxon>
    </lineage>
</organism>
<evidence type="ECO:0000313" key="4">
    <source>
        <dbReference type="EMBL" id="CDR34838.1"/>
    </source>
</evidence>
<comment type="caution">
    <text evidence="4">The sequence shown here is derived from an EMBL/GenBank/DDBJ whole genome shotgun (WGS) entry which is preliminary data.</text>
</comment>
<dbReference type="eggNOG" id="COG3637">
    <property type="taxonomic scope" value="Bacteria"/>
</dbReference>
<dbReference type="InterPro" id="IPR027385">
    <property type="entry name" value="Beta-barrel_OMP"/>
</dbReference>
<dbReference type="GO" id="GO:0019867">
    <property type="term" value="C:outer membrane"/>
    <property type="evidence" value="ECO:0007669"/>
    <property type="project" value="InterPro"/>
</dbReference>
<dbReference type="OrthoDB" id="21816at2"/>
<dbReference type="Gene3D" id="2.40.160.20">
    <property type="match status" value="1"/>
</dbReference>
<keyword evidence="1 2" id="KW-0732">Signal</keyword>
<protein>
    <submittedName>
        <fullName evidence="4">Outer membrane protein</fullName>
    </submittedName>
</protein>
<evidence type="ECO:0000313" key="5">
    <source>
        <dbReference type="Proteomes" id="UP000031552"/>
    </source>
</evidence>
<dbReference type="AlphaFoldDB" id="A0A090D317"/>
<dbReference type="Pfam" id="PF13505">
    <property type="entry name" value="OMP_b-brl"/>
    <property type="match status" value="1"/>
</dbReference>
<gene>
    <name evidence="4" type="ORF">CSEC_2032</name>
</gene>
<dbReference type="Proteomes" id="UP000031552">
    <property type="component" value="Unassembled WGS sequence"/>
</dbReference>
<dbReference type="InterPro" id="IPR006315">
    <property type="entry name" value="OM_autotransptr_brl_dom"/>
</dbReference>
<keyword evidence="5" id="KW-1185">Reference proteome</keyword>
<evidence type="ECO:0000256" key="1">
    <source>
        <dbReference type="ARBA" id="ARBA00022729"/>
    </source>
</evidence>
<dbReference type="SUPFAM" id="SSF56925">
    <property type="entry name" value="OMPA-like"/>
    <property type="match status" value="1"/>
</dbReference>
<feature type="chain" id="PRO_5001853855" evidence="2">
    <location>
        <begin position="23"/>
        <end position="218"/>
    </location>
</feature>
<accession>A0A090D317</accession>
<proteinExistence type="predicted"/>
<name>A0A090D317_9BACT</name>
<evidence type="ECO:0000256" key="2">
    <source>
        <dbReference type="SAM" id="SignalP"/>
    </source>
</evidence>
<feature type="domain" description="Outer membrane protein beta-barrel" evidence="3">
    <location>
        <begin position="43"/>
        <end position="212"/>
    </location>
</feature>
<reference evidence="4" key="2">
    <citation type="submission" date="2014-09" db="EMBL/GenBank/DDBJ databases">
        <title>Criblamydia sequanensis harbors a mega-plasmid encoding arsenite resistance.</title>
        <authorList>
            <person name="Bertelli C."/>
            <person name="Goesmann A."/>
            <person name="Greub G."/>
        </authorList>
    </citation>
    <scope>NUCLEOTIDE SEQUENCE [LARGE SCALE GENOMIC DNA]</scope>
    <source>
        <strain evidence="4">CRIB-18</strain>
    </source>
</reference>